<evidence type="ECO:0000313" key="8">
    <source>
        <dbReference type="EMBL" id="MBM6911776.1"/>
    </source>
</evidence>
<dbReference type="Proteomes" id="UP000707138">
    <property type="component" value="Unassembled WGS sequence"/>
</dbReference>
<organism evidence="8 9">
    <name type="scientific">Veillonella magna</name>
    <dbReference type="NCBI Taxonomy" id="464322"/>
    <lineage>
        <taxon>Bacteria</taxon>
        <taxon>Bacillati</taxon>
        <taxon>Bacillota</taxon>
        <taxon>Negativicutes</taxon>
        <taxon>Veillonellales</taxon>
        <taxon>Veillonellaceae</taxon>
        <taxon>Veillonella</taxon>
    </lineage>
</organism>
<dbReference type="InterPro" id="IPR000905">
    <property type="entry name" value="Gcp-like_dom"/>
</dbReference>
<dbReference type="EC" id="2.3.1.234" evidence="1"/>
<keyword evidence="9" id="KW-1185">Reference proteome</keyword>
<evidence type="ECO:0000256" key="6">
    <source>
        <dbReference type="ARBA" id="ARBA00048117"/>
    </source>
</evidence>
<keyword evidence="3" id="KW-0819">tRNA processing</keyword>
<evidence type="ECO:0000256" key="5">
    <source>
        <dbReference type="ARBA" id="ARBA00023315"/>
    </source>
</evidence>
<dbReference type="RefSeq" id="WP_205087111.1">
    <property type="nucleotide sequence ID" value="NZ_JACJLA010000001.1"/>
</dbReference>
<dbReference type="Gene3D" id="3.30.420.40">
    <property type="match status" value="2"/>
</dbReference>
<keyword evidence="5" id="KW-0012">Acyltransferase</keyword>
<comment type="catalytic activity">
    <reaction evidence="6">
        <text>L-threonylcarbamoyladenylate + adenosine(37) in tRNA = N(6)-L-threonylcarbamoyladenosine(37) in tRNA + AMP + H(+)</text>
        <dbReference type="Rhea" id="RHEA:37059"/>
        <dbReference type="Rhea" id="RHEA-COMP:10162"/>
        <dbReference type="Rhea" id="RHEA-COMP:10163"/>
        <dbReference type="ChEBI" id="CHEBI:15378"/>
        <dbReference type="ChEBI" id="CHEBI:73682"/>
        <dbReference type="ChEBI" id="CHEBI:74411"/>
        <dbReference type="ChEBI" id="CHEBI:74418"/>
        <dbReference type="ChEBI" id="CHEBI:456215"/>
        <dbReference type="EC" id="2.3.1.234"/>
    </reaction>
</comment>
<dbReference type="PANTHER" id="PTHR11735:SF11">
    <property type="entry name" value="TRNA THREONYLCARBAMOYLADENOSINE BIOSYNTHESIS PROTEIN TSAB"/>
    <property type="match status" value="1"/>
</dbReference>
<dbReference type="PRINTS" id="PR00789">
    <property type="entry name" value="OSIALOPTASE"/>
</dbReference>
<protein>
    <recommendedName>
        <fullName evidence="1">N(6)-L-threonylcarbamoyladenine synthase</fullName>
        <ecNumber evidence="1">2.3.1.234</ecNumber>
    </recommendedName>
</protein>
<keyword evidence="2" id="KW-0808">Transferase</keyword>
<evidence type="ECO:0000313" key="9">
    <source>
        <dbReference type="Proteomes" id="UP000707138"/>
    </source>
</evidence>
<dbReference type="PANTHER" id="PTHR11735">
    <property type="entry name" value="TRNA N6-ADENOSINE THREONYLCARBAMOYLTRANSFERASE"/>
    <property type="match status" value="1"/>
</dbReference>
<evidence type="ECO:0000256" key="4">
    <source>
        <dbReference type="ARBA" id="ARBA00022723"/>
    </source>
</evidence>
<name>A0ABS2GCI8_9FIRM</name>
<sequence>MEKEKAYFLGIDTSCYTTSCAVVDKEGTIVSEARRLLSVKPGARGLQQSNMVFQHTRALPELIESLTIPGPVAAVGVSAFPRREEGSYMPAFLVGYGQGRTLSTLLSCPLYTFSHQENHMLAALRLDGEIGDEPFYGLHVSGGTTELIYCIPQSDGTMETTLCGGTMDLHGGQFVDRVGVALGLSFPAGPALERLAETADSEERLPVAVKEGRISFGGPCSEAMRRIERGVNPAVLAKGIFTCIGQSLAKMLEYHWQQKPANRLIAVGGVMSNAYLRSVIEDTCKRHKVMLRLAEAKYSSDNATGVAFGASLCYKLARS</sequence>
<dbReference type="InterPro" id="IPR043129">
    <property type="entry name" value="ATPase_NBD"/>
</dbReference>
<reference evidence="8 9" key="1">
    <citation type="journal article" date="2021" name="Sci. Rep.">
        <title>The distribution of antibiotic resistance genes in chicken gut microbiota commensals.</title>
        <authorList>
            <person name="Juricova H."/>
            <person name="Matiasovicova J."/>
            <person name="Kubasova T."/>
            <person name="Cejkova D."/>
            <person name="Rychlik I."/>
        </authorList>
    </citation>
    <scope>NUCLEOTIDE SEQUENCE [LARGE SCALE GENOMIC DNA]</scope>
    <source>
        <strain evidence="8 9">An537</strain>
    </source>
</reference>
<dbReference type="Pfam" id="PF00814">
    <property type="entry name" value="TsaD"/>
    <property type="match status" value="1"/>
</dbReference>
<dbReference type="EMBL" id="JACJLA010000001">
    <property type="protein sequence ID" value="MBM6911776.1"/>
    <property type="molecule type" value="Genomic_DNA"/>
</dbReference>
<dbReference type="InterPro" id="IPR017861">
    <property type="entry name" value="KAE1/TsaD"/>
</dbReference>
<accession>A0ABS2GCI8</accession>
<feature type="domain" description="Gcp-like" evidence="7">
    <location>
        <begin position="90"/>
        <end position="307"/>
    </location>
</feature>
<evidence type="ECO:0000256" key="3">
    <source>
        <dbReference type="ARBA" id="ARBA00022694"/>
    </source>
</evidence>
<evidence type="ECO:0000256" key="2">
    <source>
        <dbReference type="ARBA" id="ARBA00022679"/>
    </source>
</evidence>
<gene>
    <name evidence="8" type="ORF">H6A01_00360</name>
</gene>
<proteinExistence type="predicted"/>
<keyword evidence="4" id="KW-0479">Metal-binding</keyword>
<comment type="caution">
    <text evidence="8">The sequence shown here is derived from an EMBL/GenBank/DDBJ whole genome shotgun (WGS) entry which is preliminary data.</text>
</comment>
<evidence type="ECO:0000259" key="7">
    <source>
        <dbReference type="Pfam" id="PF00814"/>
    </source>
</evidence>
<evidence type="ECO:0000256" key="1">
    <source>
        <dbReference type="ARBA" id="ARBA00012156"/>
    </source>
</evidence>
<dbReference type="SUPFAM" id="SSF53067">
    <property type="entry name" value="Actin-like ATPase domain"/>
    <property type="match status" value="1"/>
</dbReference>